<keyword evidence="4" id="KW-1185">Reference proteome</keyword>
<protein>
    <recommendedName>
        <fullName evidence="2">UPF0250 protein VZ94_18200</fullName>
    </recommendedName>
</protein>
<dbReference type="Gene3D" id="3.30.70.260">
    <property type="match status" value="1"/>
</dbReference>
<comment type="similarity">
    <text evidence="1 2">Belongs to the UPF0250 family.</text>
</comment>
<dbReference type="OrthoDB" id="9793424at2"/>
<name>A0A0F3IF37_9GAMM</name>
<proteinExistence type="inferred from homology"/>
<dbReference type="HAMAP" id="MF_00659">
    <property type="entry name" value="UPF0250"/>
    <property type="match status" value="1"/>
</dbReference>
<dbReference type="EMBL" id="LAJX01000227">
    <property type="protein sequence ID" value="KJV05435.1"/>
    <property type="molecule type" value="Genomic_DNA"/>
</dbReference>
<dbReference type="PANTHER" id="PTHR38036">
    <property type="entry name" value="UPF0250 PROTEIN YBED"/>
    <property type="match status" value="1"/>
</dbReference>
<organism evidence="3 4">
    <name type="scientific">Methylocucumis oryzae</name>
    <dbReference type="NCBI Taxonomy" id="1632867"/>
    <lineage>
        <taxon>Bacteria</taxon>
        <taxon>Pseudomonadati</taxon>
        <taxon>Pseudomonadota</taxon>
        <taxon>Gammaproteobacteria</taxon>
        <taxon>Methylococcales</taxon>
        <taxon>Methylococcaceae</taxon>
        <taxon>Methylocucumis</taxon>
    </lineage>
</organism>
<evidence type="ECO:0000256" key="1">
    <source>
        <dbReference type="ARBA" id="ARBA00008460"/>
    </source>
</evidence>
<evidence type="ECO:0000313" key="3">
    <source>
        <dbReference type="EMBL" id="KJV05435.1"/>
    </source>
</evidence>
<gene>
    <name evidence="3" type="ORF">VZ94_18200</name>
</gene>
<dbReference type="Pfam" id="PF04359">
    <property type="entry name" value="DUF493"/>
    <property type="match status" value="1"/>
</dbReference>
<evidence type="ECO:0000313" key="4">
    <source>
        <dbReference type="Proteomes" id="UP000033684"/>
    </source>
</evidence>
<dbReference type="Proteomes" id="UP000033684">
    <property type="component" value="Unassembled WGS sequence"/>
</dbReference>
<accession>A0A0F3IF37</accession>
<comment type="caution">
    <text evidence="3">The sequence shown here is derived from an EMBL/GenBank/DDBJ whole genome shotgun (WGS) entry which is preliminary data.</text>
</comment>
<dbReference type="RefSeq" id="WP_045780308.1">
    <property type="nucleotide sequence ID" value="NZ_LAJX01000227.1"/>
</dbReference>
<evidence type="ECO:0000256" key="2">
    <source>
        <dbReference type="HAMAP-Rule" id="MF_00659"/>
    </source>
</evidence>
<dbReference type="AlphaFoldDB" id="A0A0F3IF37"/>
<reference evidence="4" key="1">
    <citation type="submission" date="2015-03" db="EMBL/GenBank/DDBJ databases">
        <title>Draft genome sequence of a novel methanotroph (Sn10-6) isolated from flooded ricefield rhizosphere in India.</title>
        <authorList>
            <person name="Pandit P.S."/>
            <person name="Pore S.D."/>
            <person name="Arora P."/>
            <person name="Kapse N.G."/>
            <person name="Dhakephalkar P.K."/>
            <person name="Rahalkar M.C."/>
        </authorList>
    </citation>
    <scope>NUCLEOTIDE SEQUENCE [LARGE SCALE GENOMIC DNA]</scope>
    <source>
        <strain evidence="4">Sn10-6</strain>
    </source>
</reference>
<dbReference type="InterPro" id="IPR007454">
    <property type="entry name" value="UPF0250_YbeD-like"/>
</dbReference>
<dbReference type="SUPFAM" id="SSF117991">
    <property type="entry name" value="YbeD/HP0495-like"/>
    <property type="match status" value="1"/>
</dbReference>
<reference evidence="3 4" key="2">
    <citation type="journal article" date="2016" name="Microb. Ecol.">
        <title>Genome Characteristics of a Novel Type I Methanotroph (Sn10-6) Isolated from a Flooded Indian Rice Field.</title>
        <authorList>
            <person name="Rahalkar M.C."/>
            <person name="Pandit P.S."/>
            <person name="Dhakephalkar P.K."/>
            <person name="Pore S."/>
            <person name="Arora P."/>
            <person name="Kapse N."/>
        </authorList>
    </citation>
    <scope>NUCLEOTIDE SEQUENCE [LARGE SCALE GENOMIC DNA]</scope>
    <source>
        <strain evidence="3 4">Sn10-6</strain>
    </source>
</reference>
<dbReference type="InterPro" id="IPR027471">
    <property type="entry name" value="YbeD-like_sf"/>
</dbReference>
<dbReference type="PANTHER" id="PTHR38036:SF1">
    <property type="entry name" value="UPF0250 PROTEIN YBED"/>
    <property type="match status" value="1"/>
</dbReference>
<dbReference type="PATRIC" id="fig|1632867.3.peg.2734"/>
<sequence>MSEENALIFPCQFPIKAMGRVDIELDLLVLEIIQKHASIVSPSAVRTRASKKGTYVSVTVTIEATSKQQLDAIYQELTAHPAVLAAL</sequence>